<protein>
    <recommendedName>
        <fullName evidence="4">DUF4386 family protein</fullName>
    </recommendedName>
</protein>
<keyword evidence="1" id="KW-0472">Membrane</keyword>
<evidence type="ECO:0000313" key="3">
    <source>
        <dbReference type="Proteomes" id="UP000321306"/>
    </source>
</evidence>
<dbReference type="InterPro" id="IPR025495">
    <property type="entry name" value="DUF4386"/>
</dbReference>
<keyword evidence="3" id="KW-1185">Reference proteome</keyword>
<feature type="transmembrane region" description="Helical" evidence="1">
    <location>
        <begin position="171"/>
        <end position="191"/>
    </location>
</feature>
<dbReference type="OrthoDB" id="1162205at2"/>
<dbReference type="AlphaFoldDB" id="A0A511N3R3"/>
<feature type="transmembrane region" description="Helical" evidence="1">
    <location>
        <begin position="89"/>
        <end position="113"/>
    </location>
</feature>
<comment type="caution">
    <text evidence="2">The sequence shown here is derived from an EMBL/GenBank/DDBJ whole genome shotgun (WGS) entry which is preliminary data.</text>
</comment>
<evidence type="ECO:0000313" key="2">
    <source>
        <dbReference type="EMBL" id="GEM47108.1"/>
    </source>
</evidence>
<keyword evidence="1" id="KW-0812">Transmembrane</keyword>
<evidence type="ECO:0000256" key="1">
    <source>
        <dbReference type="SAM" id="Phobius"/>
    </source>
</evidence>
<feature type="transmembrane region" description="Helical" evidence="1">
    <location>
        <begin position="144"/>
        <end position="164"/>
    </location>
</feature>
<keyword evidence="1" id="KW-1133">Transmembrane helix</keyword>
<organism evidence="2 3">
    <name type="scientific">Deinococcus cellulosilyticus (strain DSM 18568 / NBRC 106333 / KACC 11606 / 5516J-15)</name>
    <dbReference type="NCBI Taxonomy" id="1223518"/>
    <lineage>
        <taxon>Bacteria</taxon>
        <taxon>Thermotogati</taxon>
        <taxon>Deinococcota</taxon>
        <taxon>Deinococci</taxon>
        <taxon>Deinococcales</taxon>
        <taxon>Deinococcaceae</taxon>
        <taxon>Deinococcus</taxon>
    </lineage>
</organism>
<reference evidence="2 3" key="1">
    <citation type="submission" date="2019-07" db="EMBL/GenBank/DDBJ databases">
        <title>Whole genome shotgun sequence of Deinococcus cellulosilyticus NBRC 106333.</title>
        <authorList>
            <person name="Hosoyama A."/>
            <person name="Uohara A."/>
            <person name="Ohji S."/>
            <person name="Ichikawa N."/>
        </authorList>
    </citation>
    <scope>NUCLEOTIDE SEQUENCE [LARGE SCALE GENOMIC DNA]</scope>
    <source>
        <strain evidence="2 3">NBRC 106333</strain>
    </source>
</reference>
<feature type="transmembrane region" description="Helical" evidence="1">
    <location>
        <begin position="21"/>
        <end position="42"/>
    </location>
</feature>
<dbReference type="Proteomes" id="UP000321306">
    <property type="component" value="Unassembled WGS sequence"/>
</dbReference>
<sequence>MQNAQRQGLQRTGGIAALTNGVAYIVGLGLALTLLAPVFAAGPKEYLAFMKNNLWLIYSWNLLIYMIAGITMVPLALAMHERLKDNQPALMQVATAFGLIWAMTIISSGMIILNDIEVVSRLHSQDPERALTVWMSVETIERGLGGALEIPGGIWTLMVSWVGWQTRKLPRALGALGMLVGGAGILTLWPFQDEAGTVFGLGMVVWFLWVGILLMRRPALRQQVALN</sequence>
<proteinExistence type="predicted"/>
<name>A0A511N3R3_DEIC1</name>
<dbReference type="Pfam" id="PF14329">
    <property type="entry name" value="DUF4386"/>
    <property type="match status" value="1"/>
</dbReference>
<dbReference type="EMBL" id="BJXB01000011">
    <property type="protein sequence ID" value="GEM47108.1"/>
    <property type="molecule type" value="Genomic_DNA"/>
</dbReference>
<dbReference type="RefSeq" id="WP_146885098.1">
    <property type="nucleotide sequence ID" value="NZ_BJXB01000011.1"/>
</dbReference>
<accession>A0A511N3R3</accession>
<evidence type="ECO:0008006" key="4">
    <source>
        <dbReference type="Google" id="ProtNLM"/>
    </source>
</evidence>
<gene>
    <name evidence="2" type="ORF">DC3_27430</name>
</gene>
<feature type="transmembrane region" description="Helical" evidence="1">
    <location>
        <begin position="197"/>
        <end position="215"/>
    </location>
</feature>
<feature type="transmembrane region" description="Helical" evidence="1">
    <location>
        <begin position="54"/>
        <end position="77"/>
    </location>
</feature>